<dbReference type="AlphaFoldDB" id="A0A9D9DLW5"/>
<organism evidence="1 2">
    <name type="scientific">Candidatus Egerieousia excrementavium</name>
    <dbReference type="NCBI Taxonomy" id="2840778"/>
    <lineage>
        <taxon>Bacteria</taxon>
        <taxon>Pseudomonadati</taxon>
        <taxon>Bacteroidota</taxon>
        <taxon>Bacteroidia</taxon>
        <taxon>Bacteroidales</taxon>
        <taxon>Candidatus Egerieousia</taxon>
    </lineage>
</organism>
<comment type="caution">
    <text evidence="1">The sequence shown here is derived from an EMBL/GenBank/DDBJ whole genome shotgun (WGS) entry which is preliminary data.</text>
</comment>
<dbReference type="Proteomes" id="UP000823635">
    <property type="component" value="Unassembled WGS sequence"/>
</dbReference>
<reference evidence="1" key="1">
    <citation type="submission" date="2020-10" db="EMBL/GenBank/DDBJ databases">
        <authorList>
            <person name="Gilroy R."/>
        </authorList>
    </citation>
    <scope>NUCLEOTIDE SEQUENCE</scope>
    <source>
        <strain evidence="1">15467</strain>
    </source>
</reference>
<accession>A0A9D9DLW5</accession>
<evidence type="ECO:0000313" key="2">
    <source>
        <dbReference type="Proteomes" id="UP000823635"/>
    </source>
</evidence>
<sequence length="79" mass="8814">EIMDSVNIELENGYEIMTEVKDNTDDLTVWCRLINERISEMVVVSDSESSVIYLKSRGKGMPVSEIAQFVSGGSDIVKL</sequence>
<evidence type="ECO:0000313" key="1">
    <source>
        <dbReference type="EMBL" id="MBO8428500.1"/>
    </source>
</evidence>
<proteinExistence type="predicted"/>
<dbReference type="EMBL" id="JADINB010000022">
    <property type="protein sequence ID" value="MBO8428500.1"/>
    <property type="molecule type" value="Genomic_DNA"/>
</dbReference>
<feature type="non-terminal residue" evidence="1">
    <location>
        <position position="1"/>
    </location>
</feature>
<gene>
    <name evidence="1" type="ORF">IAC68_01000</name>
</gene>
<protein>
    <submittedName>
        <fullName evidence="1">Uncharacterized protein</fullName>
    </submittedName>
</protein>
<name>A0A9D9DLW5_9BACT</name>
<reference evidence="1" key="2">
    <citation type="journal article" date="2021" name="PeerJ">
        <title>Extensive microbial diversity within the chicken gut microbiome revealed by metagenomics and culture.</title>
        <authorList>
            <person name="Gilroy R."/>
            <person name="Ravi A."/>
            <person name="Getino M."/>
            <person name="Pursley I."/>
            <person name="Horton D.L."/>
            <person name="Alikhan N.F."/>
            <person name="Baker D."/>
            <person name="Gharbi K."/>
            <person name="Hall N."/>
            <person name="Watson M."/>
            <person name="Adriaenssens E.M."/>
            <person name="Foster-Nyarko E."/>
            <person name="Jarju S."/>
            <person name="Secka A."/>
            <person name="Antonio M."/>
            <person name="Oren A."/>
            <person name="Chaudhuri R.R."/>
            <person name="La Ragione R."/>
            <person name="Hildebrand F."/>
            <person name="Pallen M.J."/>
        </authorList>
    </citation>
    <scope>NUCLEOTIDE SEQUENCE</scope>
    <source>
        <strain evidence="1">15467</strain>
    </source>
</reference>